<dbReference type="SUPFAM" id="SSF55658">
    <property type="entry name" value="L9 N-domain-like"/>
    <property type="match status" value="1"/>
</dbReference>
<dbReference type="InterPro" id="IPR009027">
    <property type="entry name" value="Ribosomal_bL9/RNase_H1_N"/>
</dbReference>
<accession>A0AAD7EE00</accession>
<dbReference type="Proteomes" id="UP001218218">
    <property type="component" value="Unassembled WGS sequence"/>
</dbReference>
<sequence length="215" mass="23969">MCIQIVKFANRPPHRPHDNRLSLQISSPSALSFIKRWALIRILFTLPLTRPPSTMAQNTAAATIAPTSQQEMEALVTKVTALSKLALDMTRLCIEVNDSLPAVIQGQIVTPAQVFYHSAAPLPDEIDAMFPPGLFDNQPWHVVCVGRRPGLYASHLDADDQVRNIPNQSRKRKDTREEALIYYRTQYRAGECERVSEAPPASFVPVPTASGSRRQ</sequence>
<evidence type="ECO:0000256" key="1">
    <source>
        <dbReference type="SAM" id="MobiDB-lite"/>
    </source>
</evidence>
<protein>
    <submittedName>
        <fullName evidence="2">Uncharacterized protein</fullName>
    </submittedName>
</protein>
<gene>
    <name evidence="2" type="ORF">DFH08DRAFT_821176</name>
</gene>
<dbReference type="AlphaFoldDB" id="A0AAD7EE00"/>
<organism evidence="2 3">
    <name type="scientific">Mycena albidolilacea</name>
    <dbReference type="NCBI Taxonomy" id="1033008"/>
    <lineage>
        <taxon>Eukaryota</taxon>
        <taxon>Fungi</taxon>
        <taxon>Dikarya</taxon>
        <taxon>Basidiomycota</taxon>
        <taxon>Agaricomycotina</taxon>
        <taxon>Agaricomycetes</taxon>
        <taxon>Agaricomycetidae</taxon>
        <taxon>Agaricales</taxon>
        <taxon>Marasmiineae</taxon>
        <taxon>Mycenaceae</taxon>
        <taxon>Mycena</taxon>
    </lineage>
</organism>
<reference evidence="2" key="1">
    <citation type="submission" date="2023-03" db="EMBL/GenBank/DDBJ databases">
        <title>Massive genome expansion in bonnet fungi (Mycena s.s.) driven by repeated elements and novel gene families across ecological guilds.</title>
        <authorList>
            <consortium name="Lawrence Berkeley National Laboratory"/>
            <person name="Harder C.B."/>
            <person name="Miyauchi S."/>
            <person name="Viragh M."/>
            <person name="Kuo A."/>
            <person name="Thoen E."/>
            <person name="Andreopoulos B."/>
            <person name="Lu D."/>
            <person name="Skrede I."/>
            <person name="Drula E."/>
            <person name="Henrissat B."/>
            <person name="Morin E."/>
            <person name="Kohler A."/>
            <person name="Barry K."/>
            <person name="LaButti K."/>
            <person name="Morin E."/>
            <person name="Salamov A."/>
            <person name="Lipzen A."/>
            <person name="Mereny Z."/>
            <person name="Hegedus B."/>
            <person name="Baldrian P."/>
            <person name="Stursova M."/>
            <person name="Weitz H."/>
            <person name="Taylor A."/>
            <person name="Grigoriev I.V."/>
            <person name="Nagy L.G."/>
            <person name="Martin F."/>
            <person name="Kauserud H."/>
        </authorList>
    </citation>
    <scope>NUCLEOTIDE SEQUENCE</scope>
    <source>
        <strain evidence="2">CBHHK002</strain>
    </source>
</reference>
<proteinExistence type="predicted"/>
<dbReference type="EMBL" id="JARIHO010000065">
    <property type="protein sequence ID" value="KAJ7314849.1"/>
    <property type="molecule type" value="Genomic_DNA"/>
</dbReference>
<feature type="region of interest" description="Disordered" evidence="1">
    <location>
        <begin position="196"/>
        <end position="215"/>
    </location>
</feature>
<evidence type="ECO:0000313" key="3">
    <source>
        <dbReference type="Proteomes" id="UP001218218"/>
    </source>
</evidence>
<name>A0AAD7EE00_9AGAR</name>
<comment type="caution">
    <text evidence="2">The sequence shown here is derived from an EMBL/GenBank/DDBJ whole genome shotgun (WGS) entry which is preliminary data.</text>
</comment>
<evidence type="ECO:0000313" key="2">
    <source>
        <dbReference type="EMBL" id="KAJ7314849.1"/>
    </source>
</evidence>
<keyword evidence="3" id="KW-1185">Reference proteome</keyword>